<dbReference type="CDD" id="cd04275">
    <property type="entry name" value="ZnMc_pappalysin_like"/>
    <property type="match status" value="1"/>
</dbReference>
<dbReference type="EMBL" id="JAQFWP010000011">
    <property type="protein sequence ID" value="MDA2804530.1"/>
    <property type="molecule type" value="Genomic_DNA"/>
</dbReference>
<evidence type="ECO:0000256" key="8">
    <source>
        <dbReference type="ARBA" id="ARBA00023157"/>
    </source>
</evidence>
<dbReference type="InterPro" id="IPR008754">
    <property type="entry name" value="Peptidase_M43"/>
</dbReference>
<keyword evidence="3" id="KW-0479">Metal-binding</keyword>
<accession>A0ABT4TJE3</accession>
<evidence type="ECO:0000313" key="12">
    <source>
        <dbReference type="EMBL" id="MDA2804530.1"/>
    </source>
</evidence>
<comment type="similarity">
    <text evidence="1">Belongs to the peptidase M43B family.</text>
</comment>
<dbReference type="InterPro" id="IPR024079">
    <property type="entry name" value="MetalloPept_cat_dom_sf"/>
</dbReference>
<dbReference type="Pfam" id="PF05572">
    <property type="entry name" value="Peptidase_M43"/>
    <property type="match status" value="1"/>
</dbReference>
<evidence type="ECO:0000313" key="13">
    <source>
        <dbReference type="Proteomes" id="UP001165685"/>
    </source>
</evidence>
<dbReference type="Gene3D" id="3.40.390.10">
    <property type="entry name" value="Collagenase (Catalytic Domain)"/>
    <property type="match status" value="1"/>
</dbReference>
<sequence>MGERARRIGRTGAGLAACAAALAGLLATTAAGESERAAGPERCAPGEAPIDGRIDGRLGGRASEGGAISDAQAAEYERRLRRERVPQHARGDRHTVPVVVHVVSAEDGTGDLSDGTVRRQIDVLNRAFGGGYGGDDTGFRFELRDITRTADDGAFASVGRRGSAERAEMRRGGPETLNLYTADLGHGVLGRSTFPQDYGGDPGADGVVVDHRTVPGGGRENFDLGHTATHETGHWLGLFHTFQNGCSSPGDYVADTPYEREQATGCPTGRDTCPARGGADPVDNFMDYSDDACMERFTRGQADRMADHWYAFRSGKRG</sequence>
<feature type="chain" id="PRO_5046271540" evidence="10">
    <location>
        <begin position="31"/>
        <end position="318"/>
    </location>
</feature>
<keyword evidence="5" id="KW-0378">Hydrolase</keyword>
<dbReference type="SUPFAM" id="SSF55486">
    <property type="entry name" value="Metalloproteases ('zincins'), catalytic domain"/>
    <property type="match status" value="1"/>
</dbReference>
<dbReference type="PANTHER" id="PTHR47466">
    <property type="match status" value="1"/>
</dbReference>
<dbReference type="PANTHER" id="PTHR47466:SF1">
    <property type="entry name" value="METALLOPROTEASE MEP1 (AFU_ORTHOLOGUE AFUA_1G07730)-RELATED"/>
    <property type="match status" value="1"/>
</dbReference>
<protein>
    <submittedName>
        <fullName evidence="12">Zinc metalloprotease</fullName>
    </submittedName>
</protein>
<evidence type="ECO:0000256" key="4">
    <source>
        <dbReference type="ARBA" id="ARBA00022729"/>
    </source>
</evidence>
<evidence type="ECO:0000256" key="3">
    <source>
        <dbReference type="ARBA" id="ARBA00022723"/>
    </source>
</evidence>
<keyword evidence="6" id="KW-0862">Zinc</keyword>
<organism evidence="12 13">
    <name type="scientific">Nocardiopsis suaedae</name>
    <dbReference type="NCBI Taxonomy" id="3018444"/>
    <lineage>
        <taxon>Bacteria</taxon>
        <taxon>Bacillati</taxon>
        <taxon>Actinomycetota</taxon>
        <taxon>Actinomycetes</taxon>
        <taxon>Streptosporangiales</taxon>
        <taxon>Nocardiopsidaceae</taxon>
        <taxon>Nocardiopsis</taxon>
    </lineage>
</organism>
<proteinExistence type="inferred from homology"/>
<evidence type="ECO:0000256" key="2">
    <source>
        <dbReference type="ARBA" id="ARBA00022670"/>
    </source>
</evidence>
<reference evidence="12" key="1">
    <citation type="submission" date="2023-01" db="EMBL/GenBank/DDBJ databases">
        <title>Draft genome sequence of Nocardiopsis sp. LSu2-4 isolated from halophytes.</title>
        <authorList>
            <person name="Duangmal K."/>
            <person name="Chantavorakit T."/>
        </authorList>
    </citation>
    <scope>NUCLEOTIDE SEQUENCE</scope>
    <source>
        <strain evidence="12">LSu2-4</strain>
    </source>
</reference>
<gene>
    <name evidence="12" type="ORF">O4U47_08405</name>
</gene>
<evidence type="ECO:0000256" key="9">
    <source>
        <dbReference type="SAM" id="MobiDB-lite"/>
    </source>
</evidence>
<evidence type="ECO:0000256" key="6">
    <source>
        <dbReference type="ARBA" id="ARBA00022833"/>
    </source>
</evidence>
<keyword evidence="8" id="KW-1015">Disulfide bond</keyword>
<feature type="domain" description="Peptidase M43 pregnancy-associated plasma-A" evidence="11">
    <location>
        <begin position="226"/>
        <end position="307"/>
    </location>
</feature>
<dbReference type="Proteomes" id="UP001165685">
    <property type="component" value="Unassembled WGS sequence"/>
</dbReference>
<keyword evidence="4 10" id="KW-0732">Signal</keyword>
<evidence type="ECO:0000256" key="10">
    <source>
        <dbReference type="SAM" id="SignalP"/>
    </source>
</evidence>
<evidence type="ECO:0000259" key="11">
    <source>
        <dbReference type="Pfam" id="PF05572"/>
    </source>
</evidence>
<dbReference type="RefSeq" id="WP_270677082.1">
    <property type="nucleotide sequence ID" value="NZ_JAQFWP010000011.1"/>
</dbReference>
<evidence type="ECO:0000256" key="7">
    <source>
        <dbReference type="ARBA" id="ARBA00023049"/>
    </source>
</evidence>
<comment type="caution">
    <text evidence="12">The sequence shown here is derived from an EMBL/GenBank/DDBJ whole genome shotgun (WGS) entry which is preliminary data.</text>
</comment>
<feature type="signal peptide" evidence="10">
    <location>
        <begin position="1"/>
        <end position="30"/>
    </location>
</feature>
<keyword evidence="7 12" id="KW-0482">Metalloprotease</keyword>
<evidence type="ECO:0000256" key="1">
    <source>
        <dbReference type="ARBA" id="ARBA00008721"/>
    </source>
</evidence>
<keyword evidence="2" id="KW-0645">Protease</keyword>
<feature type="region of interest" description="Disordered" evidence="9">
    <location>
        <begin position="33"/>
        <end position="68"/>
    </location>
</feature>
<evidence type="ECO:0000256" key="5">
    <source>
        <dbReference type="ARBA" id="ARBA00022801"/>
    </source>
</evidence>
<name>A0ABT4TJE3_9ACTN</name>
<dbReference type="GO" id="GO:0008237">
    <property type="term" value="F:metallopeptidase activity"/>
    <property type="evidence" value="ECO:0007669"/>
    <property type="project" value="UniProtKB-KW"/>
</dbReference>
<keyword evidence="13" id="KW-1185">Reference proteome</keyword>